<gene>
    <name evidence="2" type="ORF">QN277_009246</name>
</gene>
<evidence type="ECO:0000256" key="1">
    <source>
        <dbReference type="SAM" id="MobiDB-lite"/>
    </source>
</evidence>
<comment type="caution">
    <text evidence="2">The sequence shown here is derived from an EMBL/GenBank/DDBJ whole genome shotgun (WGS) entry which is preliminary data.</text>
</comment>
<protein>
    <submittedName>
        <fullName evidence="2">Uncharacterized protein</fullName>
    </submittedName>
</protein>
<organism evidence="2 3">
    <name type="scientific">Acacia crassicarpa</name>
    <name type="common">northern wattle</name>
    <dbReference type="NCBI Taxonomy" id="499986"/>
    <lineage>
        <taxon>Eukaryota</taxon>
        <taxon>Viridiplantae</taxon>
        <taxon>Streptophyta</taxon>
        <taxon>Embryophyta</taxon>
        <taxon>Tracheophyta</taxon>
        <taxon>Spermatophyta</taxon>
        <taxon>Magnoliopsida</taxon>
        <taxon>eudicotyledons</taxon>
        <taxon>Gunneridae</taxon>
        <taxon>Pentapetalae</taxon>
        <taxon>rosids</taxon>
        <taxon>fabids</taxon>
        <taxon>Fabales</taxon>
        <taxon>Fabaceae</taxon>
        <taxon>Caesalpinioideae</taxon>
        <taxon>mimosoid clade</taxon>
        <taxon>Acacieae</taxon>
        <taxon>Acacia</taxon>
    </lineage>
</organism>
<dbReference type="GO" id="GO:0009507">
    <property type="term" value="C:chloroplast"/>
    <property type="evidence" value="ECO:0007669"/>
    <property type="project" value="TreeGrafter"/>
</dbReference>
<feature type="compositionally biased region" description="Gly residues" evidence="1">
    <location>
        <begin position="122"/>
        <end position="136"/>
    </location>
</feature>
<dbReference type="AlphaFoldDB" id="A0AAE1JRL4"/>
<keyword evidence="3" id="KW-1185">Reference proteome</keyword>
<name>A0AAE1JRL4_9FABA</name>
<dbReference type="PANTHER" id="PTHR35483:SF1">
    <property type="entry name" value="GLYCINE-RICH PROTEIN-RELATED"/>
    <property type="match status" value="1"/>
</dbReference>
<reference evidence="2" key="1">
    <citation type="submission" date="2023-10" db="EMBL/GenBank/DDBJ databases">
        <title>Chromosome-level genome of the transformable northern wattle, Acacia crassicarpa.</title>
        <authorList>
            <person name="Massaro I."/>
            <person name="Sinha N.R."/>
            <person name="Poethig S."/>
            <person name="Leichty A.R."/>
        </authorList>
    </citation>
    <scope>NUCLEOTIDE SEQUENCE</scope>
    <source>
        <strain evidence="2">Acra3RX</strain>
        <tissue evidence="2">Leaf</tissue>
    </source>
</reference>
<evidence type="ECO:0000313" key="3">
    <source>
        <dbReference type="Proteomes" id="UP001293593"/>
    </source>
</evidence>
<accession>A0AAE1JRL4</accession>
<evidence type="ECO:0000313" key="2">
    <source>
        <dbReference type="EMBL" id="KAK4256370.1"/>
    </source>
</evidence>
<proteinExistence type="predicted"/>
<dbReference type="PANTHER" id="PTHR35483">
    <property type="entry name" value="NUCLEUSENVELOPE PROTEIN"/>
    <property type="match status" value="1"/>
</dbReference>
<dbReference type="Proteomes" id="UP001293593">
    <property type="component" value="Unassembled WGS sequence"/>
</dbReference>
<dbReference type="EMBL" id="JAWXYG010000013">
    <property type="protein sequence ID" value="KAK4256370.1"/>
    <property type="molecule type" value="Genomic_DNA"/>
</dbReference>
<feature type="region of interest" description="Disordered" evidence="1">
    <location>
        <begin position="109"/>
        <end position="144"/>
    </location>
</feature>
<sequence>MNSIQVTACQPRIHITNISYHPSKAYAFTINSGPPSRISLSLRGEPSSALQCVPFSKSRQPLHVCFAGDKGMMGNNSEDSPWKALEKAMDKFKVQSIEDVLQEQIRKGQYLDDGDSGAKPPRGGGGDGGSGEGPGGSEEESSGAKLDDTLQTVFATLGIVFLYIYILTGKELVKLAKDYIRYLFTGKESFRLKRAMAQWGEYYSDMKEKVVVDKYCLEKAILSTPTWWNDPDDYREVVLNYLKSNRGA</sequence>